<comment type="similarity">
    <text evidence="2 6">Belongs to the class-III pyridoxal-phosphate-dependent aminotransferase family.</text>
</comment>
<dbReference type="Gene3D" id="3.90.1150.10">
    <property type="entry name" value="Aspartate Aminotransferase, domain 1"/>
    <property type="match status" value="1"/>
</dbReference>
<dbReference type="GO" id="GO:0004015">
    <property type="term" value="F:adenosylmethionine-8-amino-7-oxononanoate transaminase activity"/>
    <property type="evidence" value="ECO:0007669"/>
    <property type="project" value="TreeGrafter"/>
</dbReference>
<gene>
    <name evidence="7" type="ORF">JCM7686_1171</name>
</gene>
<keyword evidence="8" id="KW-1185">Reference proteome</keyword>
<keyword evidence="5 6" id="KW-0663">Pyridoxal phosphate</keyword>
<evidence type="ECO:0000313" key="8">
    <source>
        <dbReference type="Proteomes" id="UP000015480"/>
    </source>
</evidence>
<protein>
    <submittedName>
        <fullName evidence="7">Adenosylmethionine-8-amino-7-oxononanoate aminotransferase</fullName>
        <ecNumber evidence="7">2.6.1.18</ecNumber>
    </submittedName>
</protein>
<dbReference type="GO" id="GO:0009448">
    <property type="term" value="P:gamma-aminobutyric acid metabolic process"/>
    <property type="evidence" value="ECO:0007669"/>
    <property type="project" value="TreeGrafter"/>
</dbReference>
<comment type="cofactor">
    <cofactor evidence="1">
        <name>pyridoxal 5'-phosphate</name>
        <dbReference type="ChEBI" id="CHEBI:597326"/>
    </cofactor>
</comment>
<dbReference type="InterPro" id="IPR049704">
    <property type="entry name" value="Aminotrans_3_PPA_site"/>
</dbReference>
<name>S5XXV5_PARAH</name>
<keyword evidence="3 7" id="KW-0032">Aminotransferase</keyword>
<evidence type="ECO:0000256" key="1">
    <source>
        <dbReference type="ARBA" id="ARBA00001933"/>
    </source>
</evidence>
<dbReference type="SUPFAM" id="SSF53383">
    <property type="entry name" value="PLP-dependent transferases"/>
    <property type="match status" value="1"/>
</dbReference>
<dbReference type="Proteomes" id="UP000015480">
    <property type="component" value="Chromosome"/>
</dbReference>
<reference evidence="7 8" key="1">
    <citation type="journal article" date="2014" name="BMC Genomics">
        <title>Architecture and functions of a multipartite genome of the methylotrophic bacterium Paracoccus aminophilus JCM 7686, containing primary and secondary chromids.</title>
        <authorList>
            <person name="Dziewit L."/>
            <person name="Czarnecki J."/>
            <person name="Wibberg D."/>
            <person name="Radlinska M."/>
            <person name="Mrozek P."/>
            <person name="Szymczak M."/>
            <person name="Schluter A."/>
            <person name="Puhler A."/>
            <person name="Bartosik D."/>
        </authorList>
    </citation>
    <scope>NUCLEOTIDE SEQUENCE [LARGE SCALE GENOMIC DNA]</scope>
    <source>
        <strain evidence="7">JCM 7686</strain>
    </source>
</reference>
<organism evidence="7 8">
    <name type="scientific">Paracoccus aminophilus JCM 7686</name>
    <dbReference type="NCBI Taxonomy" id="1367847"/>
    <lineage>
        <taxon>Bacteria</taxon>
        <taxon>Pseudomonadati</taxon>
        <taxon>Pseudomonadota</taxon>
        <taxon>Alphaproteobacteria</taxon>
        <taxon>Rhodobacterales</taxon>
        <taxon>Paracoccaceae</taxon>
        <taxon>Paracoccus</taxon>
    </lineage>
</organism>
<evidence type="ECO:0000256" key="2">
    <source>
        <dbReference type="ARBA" id="ARBA00008954"/>
    </source>
</evidence>
<dbReference type="STRING" id="1367847.JCM7686_1171"/>
<proteinExistence type="inferred from homology"/>
<dbReference type="HOGENOM" id="CLU_016922_4_1_5"/>
<evidence type="ECO:0000256" key="5">
    <source>
        <dbReference type="ARBA" id="ARBA00022898"/>
    </source>
</evidence>
<dbReference type="PIRSF" id="PIRSF000521">
    <property type="entry name" value="Transaminase_4ab_Lys_Orn"/>
    <property type="match status" value="1"/>
</dbReference>
<evidence type="ECO:0000313" key="7">
    <source>
        <dbReference type="EMBL" id="AGT08280.1"/>
    </source>
</evidence>
<dbReference type="PROSITE" id="PS00600">
    <property type="entry name" value="AA_TRANSFER_CLASS_3"/>
    <property type="match status" value="1"/>
</dbReference>
<dbReference type="GO" id="GO:0030170">
    <property type="term" value="F:pyridoxal phosphate binding"/>
    <property type="evidence" value="ECO:0007669"/>
    <property type="project" value="InterPro"/>
</dbReference>
<dbReference type="GO" id="GO:0016223">
    <property type="term" value="F:beta-alanine:pyruvate transaminase activity"/>
    <property type="evidence" value="ECO:0007669"/>
    <property type="project" value="UniProtKB-EC"/>
</dbReference>
<evidence type="ECO:0000256" key="6">
    <source>
        <dbReference type="RuleBase" id="RU003560"/>
    </source>
</evidence>
<sequence length="459" mass="49848">MTKSNSSHISDIAHHLHPYTNAIRHESVGPIVMERGEGIYVYDDQGNRYIEGLAGLWSVGVGFGEKRLVEAARKQLDALPFYHTFAHKSNGPAIELAAKLAEITPEGLNHVFFTNSGSEGNDTVIKIVWYYNNALGRPKKKKFLARTGAYHGVTIASASLTGLPNNHRDFDLPAIPVHHLTCPHFYRYGQPGETEAQFCDRLIAELEEVIAREGADTIAAFIGEPIMSAGGVLPPPEGYWARVQEICRKNDILVVADEVITGFGRLGTAFGSDFYGIKPDLMTLSKQITSSYQPLAAVMISDEVYRVIAENSGKIGTFGHGYTASGHPVATAVGLENVKIIEERGLVANAAAMGKILHQRLAKFRDHPLVGEVRGAGLLAAVELVADKDSRAKFPEPGKVGGWFFNRAHSHGLIVRNIGDALAFCPPLIITEAQIDEMVKAFEITLDETATWVAAGMPA</sequence>
<dbReference type="PATRIC" id="fig|1367847.3.peg.1139"/>
<dbReference type="RefSeq" id="WP_020949918.1">
    <property type="nucleotide sequence ID" value="NC_022041.1"/>
</dbReference>
<dbReference type="NCBIfam" id="NF004767">
    <property type="entry name" value="PRK06105.1"/>
    <property type="match status" value="1"/>
</dbReference>
<dbReference type="PANTHER" id="PTHR42684">
    <property type="entry name" value="ADENOSYLMETHIONINE-8-AMINO-7-OXONONANOATE AMINOTRANSFERASE"/>
    <property type="match status" value="1"/>
</dbReference>
<dbReference type="InterPro" id="IPR015422">
    <property type="entry name" value="PyrdxlP-dep_Trfase_small"/>
</dbReference>
<dbReference type="EC" id="2.6.1.18" evidence="7"/>
<dbReference type="CDD" id="cd00610">
    <property type="entry name" value="OAT_like"/>
    <property type="match status" value="1"/>
</dbReference>
<dbReference type="PANTHER" id="PTHR42684:SF3">
    <property type="entry name" value="ADENOSYLMETHIONINE-8-AMINO-7-OXONONANOATE AMINOTRANSFERASE"/>
    <property type="match status" value="1"/>
</dbReference>
<dbReference type="NCBIfam" id="NF005682">
    <property type="entry name" value="PRK07480.1"/>
    <property type="match status" value="1"/>
</dbReference>
<dbReference type="Gene3D" id="3.40.640.10">
    <property type="entry name" value="Type I PLP-dependent aspartate aminotransferase-like (Major domain)"/>
    <property type="match status" value="1"/>
</dbReference>
<evidence type="ECO:0000256" key="3">
    <source>
        <dbReference type="ARBA" id="ARBA00022576"/>
    </source>
</evidence>
<dbReference type="eggNOG" id="COG0161">
    <property type="taxonomic scope" value="Bacteria"/>
</dbReference>
<dbReference type="FunFam" id="3.40.640.10:FF:000014">
    <property type="entry name" value="Adenosylmethionine-8-amino-7-oxononanoate aminotransferase, probable"/>
    <property type="match status" value="1"/>
</dbReference>
<dbReference type="InterPro" id="IPR005814">
    <property type="entry name" value="Aminotrans_3"/>
</dbReference>
<keyword evidence="4 7" id="KW-0808">Transferase</keyword>
<dbReference type="KEGG" id="pami:JCM7686_1171"/>
<accession>S5XXV5</accession>
<dbReference type="EMBL" id="CP006650">
    <property type="protein sequence ID" value="AGT08280.1"/>
    <property type="molecule type" value="Genomic_DNA"/>
</dbReference>
<dbReference type="AlphaFoldDB" id="S5XXV5"/>
<dbReference type="OrthoDB" id="9801834at2"/>
<dbReference type="InterPro" id="IPR015424">
    <property type="entry name" value="PyrdxlP-dep_Trfase"/>
</dbReference>
<dbReference type="Pfam" id="PF00202">
    <property type="entry name" value="Aminotran_3"/>
    <property type="match status" value="1"/>
</dbReference>
<dbReference type="InterPro" id="IPR015421">
    <property type="entry name" value="PyrdxlP-dep_Trfase_major"/>
</dbReference>
<evidence type="ECO:0000256" key="4">
    <source>
        <dbReference type="ARBA" id="ARBA00022679"/>
    </source>
</evidence>
<dbReference type="GO" id="GO:0009102">
    <property type="term" value="P:biotin biosynthetic process"/>
    <property type="evidence" value="ECO:0007669"/>
    <property type="project" value="TreeGrafter"/>
</dbReference>